<organism evidence="6 7">
    <name type="scientific">Rhizobium fredii</name>
    <name type="common">Sinorhizobium fredii</name>
    <dbReference type="NCBI Taxonomy" id="380"/>
    <lineage>
        <taxon>Bacteria</taxon>
        <taxon>Pseudomonadati</taxon>
        <taxon>Pseudomonadota</taxon>
        <taxon>Alphaproteobacteria</taxon>
        <taxon>Hyphomicrobiales</taxon>
        <taxon>Rhizobiaceae</taxon>
        <taxon>Sinorhizobium/Ensifer group</taxon>
        <taxon>Sinorhizobium</taxon>
    </lineage>
</organism>
<protein>
    <submittedName>
        <fullName evidence="6">Response regulator protein</fullName>
    </submittedName>
</protein>
<reference evidence="6 7" key="1">
    <citation type="submission" date="2017-10" db="EMBL/GenBank/DDBJ databases">
        <title>Analysis of the genome sequences of Rhizobium populations associated to common bean (phaseolus vulgaris).</title>
        <authorList>
            <person name="Bustos P."/>
            <person name="Santamaria R.I."/>
            <person name="Miranda-Sanchez F."/>
            <person name="Perez-Carrascal O."/>
            <person name="Juarez S."/>
            <person name="Lozano L."/>
            <person name="Martinez-Flores I."/>
            <person name="Vinuesa P."/>
            <person name="Martinez-Romero E."/>
            <person name="Cevallos M.A."/>
            <person name="Romero D."/>
            <person name="Davila G."/>
            <person name="Gonzalez V."/>
        </authorList>
    </citation>
    <scope>NUCLEOTIDE SEQUENCE [LARGE SCALE GENOMIC DNA]</scope>
    <source>
        <strain evidence="6 7">NXT3</strain>
        <plasmid evidence="7">Plasmid psfrenxt3c</plasmid>
    </source>
</reference>
<dbReference type="CDD" id="cd06170">
    <property type="entry name" value="LuxR_C_like"/>
    <property type="match status" value="1"/>
</dbReference>
<evidence type="ECO:0000259" key="5">
    <source>
        <dbReference type="PROSITE" id="PS50110"/>
    </source>
</evidence>
<dbReference type="PROSITE" id="PS50043">
    <property type="entry name" value="HTH_LUXR_2"/>
    <property type="match status" value="1"/>
</dbReference>
<geneLocation type="plasmid" evidence="7">
    <name>psfrenxt3c</name>
</geneLocation>
<gene>
    <name evidence="6" type="ORF">NXT3_PC00693</name>
</gene>
<evidence type="ECO:0000256" key="3">
    <source>
        <dbReference type="SAM" id="MobiDB-lite"/>
    </source>
</evidence>
<dbReference type="InterPro" id="IPR001789">
    <property type="entry name" value="Sig_transdc_resp-reg_receiver"/>
</dbReference>
<keyword evidence="1" id="KW-0238">DNA-binding</keyword>
<feature type="domain" description="HTH luxR-type" evidence="4">
    <location>
        <begin position="193"/>
        <end position="258"/>
    </location>
</feature>
<dbReference type="InterPro" id="IPR051015">
    <property type="entry name" value="EvgA-like"/>
</dbReference>
<dbReference type="PROSITE" id="PS00622">
    <property type="entry name" value="HTH_LUXR_1"/>
    <property type="match status" value="1"/>
</dbReference>
<dbReference type="Pfam" id="PF00196">
    <property type="entry name" value="GerE"/>
    <property type="match status" value="1"/>
</dbReference>
<dbReference type="GO" id="GO:0000160">
    <property type="term" value="P:phosphorelay signal transduction system"/>
    <property type="evidence" value="ECO:0007669"/>
    <property type="project" value="InterPro"/>
</dbReference>
<feature type="region of interest" description="Disordered" evidence="3">
    <location>
        <begin position="1"/>
        <end position="44"/>
    </location>
</feature>
<accession>A0A2L0HEJ1</accession>
<dbReference type="SUPFAM" id="SSF46894">
    <property type="entry name" value="C-terminal effector domain of the bipartite response regulators"/>
    <property type="match status" value="1"/>
</dbReference>
<evidence type="ECO:0000256" key="1">
    <source>
        <dbReference type="ARBA" id="ARBA00023125"/>
    </source>
</evidence>
<name>A0A2L0HEJ1_RHIFR</name>
<sequence length="280" mass="30398">MTSGGGEPAVSSSGPIDRGEAQANAAPDDAGETPHETETEARLPQERHLVVIDGRVLWRDSLARNIAADHPGKPILTFESSAEWRRQREETAPPSAILLNIADKKIDDPAIEQDITALASEVAPVPVIVLSDRDDLTQIVKALRCGAKGYIPSSVSVDVCIEAISLSLAGGIFVPASSVFAMRHLFETEGAAERPLAGLFTDRQAEVVEALRRGKANKVIAYELNLRESTVKVHVRNIMKKIKAANRTEVAYKINDLFPDHPSQEPRVTSADDRGSEKRE</sequence>
<evidence type="ECO:0000259" key="4">
    <source>
        <dbReference type="PROSITE" id="PS50043"/>
    </source>
</evidence>
<dbReference type="GO" id="GO:0003677">
    <property type="term" value="F:DNA binding"/>
    <property type="evidence" value="ECO:0007669"/>
    <property type="project" value="UniProtKB-KW"/>
</dbReference>
<dbReference type="AlphaFoldDB" id="A0A2L0HEJ1"/>
<dbReference type="Proteomes" id="UP000239340">
    <property type="component" value="Plasmid pSfreNXT3c"/>
</dbReference>
<dbReference type="Gene3D" id="3.40.50.2300">
    <property type="match status" value="1"/>
</dbReference>
<feature type="region of interest" description="Disordered" evidence="3">
    <location>
        <begin position="259"/>
        <end position="280"/>
    </location>
</feature>
<dbReference type="GO" id="GO:0006355">
    <property type="term" value="P:regulation of DNA-templated transcription"/>
    <property type="evidence" value="ECO:0007669"/>
    <property type="project" value="InterPro"/>
</dbReference>
<evidence type="ECO:0000256" key="2">
    <source>
        <dbReference type="PROSITE-ProRule" id="PRU00169"/>
    </source>
</evidence>
<dbReference type="PRINTS" id="PR00038">
    <property type="entry name" value="HTHLUXR"/>
</dbReference>
<dbReference type="PANTHER" id="PTHR45566:SF1">
    <property type="entry name" value="HTH-TYPE TRANSCRIPTIONAL REGULATOR YHJB-RELATED"/>
    <property type="match status" value="1"/>
</dbReference>
<dbReference type="PANTHER" id="PTHR45566">
    <property type="entry name" value="HTH-TYPE TRANSCRIPTIONAL REGULATOR YHJB-RELATED"/>
    <property type="match status" value="1"/>
</dbReference>
<proteinExistence type="predicted"/>
<dbReference type="InterPro" id="IPR016032">
    <property type="entry name" value="Sig_transdc_resp-reg_C-effctor"/>
</dbReference>
<evidence type="ECO:0000313" key="6">
    <source>
        <dbReference type="EMBL" id="AUX79854.1"/>
    </source>
</evidence>
<feature type="compositionally biased region" description="Basic and acidic residues" evidence="3">
    <location>
        <begin position="32"/>
        <end position="44"/>
    </location>
</feature>
<dbReference type="RefSeq" id="WP_097525878.1">
    <property type="nucleotide sequence ID" value="NZ_CP024310.1"/>
</dbReference>
<dbReference type="EMBL" id="CP024310">
    <property type="protein sequence ID" value="AUX79854.1"/>
    <property type="molecule type" value="Genomic_DNA"/>
</dbReference>
<evidence type="ECO:0000313" key="7">
    <source>
        <dbReference type="Proteomes" id="UP000239340"/>
    </source>
</evidence>
<dbReference type="PROSITE" id="PS50110">
    <property type="entry name" value="RESPONSE_REGULATORY"/>
    <property type="match status" value="1"/>
</dbReference>
<dbReference type="SUPFAM" id="SSF52172">
    <property type="entry name" value="CheY-like"/>
    <property type="match status" value="1"/>
</dbReference>
<keyword evidence="6" id="KW-0614">Plasmid</keyword>
<dbReference type="SMART" id="SM00421">
    <property type="entry name" value="HTH_LUXR"/>
    <property type="match status" value="1"/>
</dbReference>
<comment type="caution">
    <text evidence="2">Lacks conserved residue(s) required for the propagation of feature annotation.</text>
</comment>
<feature type="domain" description="Response regulatory" evidence="5">
    <location>
        <begin position="48"/>
        <end position="168"/>
    </location>
</feature>
<dbReference type="InterPro" id="IPR000792">
    <property type="entry name" value="Tscrpt_reg_LuxR_C"/>
</dbReference>
<dbReference type="InterPro" id="IPR011006">
    <property type="entry name" value="CheY-like_superfamily"/>
</dbReference>